<gene>
    <name evidence="2" type="ORF">LNO68_01070</name>
</gene>
<dbReference type="RefSeq" id="WP_255034607.1">
    <property type="nucleotide sequence ID" value="NZ_CP101414.1"/>
</dbReference>
<keyword evidence="3" id="KW-1185">Reference proteome</keyword>
<feature type="transmembrane region" description="Helical" evidence="1">
    <location>
        <begin position="85"/>
        <end position="108"/>
    </location>
</feature>
<reference evidence="2" key="1">
    <citation type="submission" date="2021-11" db="EMBL/GenBank/DDBJ databases">
        <title>Description of Mycoplasma bradburyaesp. nov.from sea birds: a tribute to a great mycoplasmologist.</title>
        <authorList>
            <person name="Ramirez A.S."/>
            <person name="Poveda C."/>
            <person name="Suarez-Perez A."/>
            <person name="Rosales R.S."/>
            <person name="Dijkman R."/>
            <person name="Feberwee A."/>
            <person name="Spergser J."/>
            <person name="Szostak M.P."/>
            <person name="Ressel L."/>
            <person name="Calabuig P."/>
            <person name="Catania S."/>
            <person name="Gobbo F."/>
            <person name="Timofte D."/>
            <person name="Poveda J.B."/>
        </authorList>
    </citation>
    <scope>NUCLEOTIDE SEQUENCE [LARGE SCALE GENOMIC DNA]</scope>
    <source>
        <strain evidence="2">T158</strain>
    </source>
</reference>
<feature type="transmembrane region" description="Helical" evidence="1">
    <location>
        <begin position="36"/>
        <end position="58"/>
    </location>
</feature>
<accession>A0ABT5GAF2</accession>
<keyword evidence="1" id="KW-0812">Transmembrane</keyword>
<feature type="transmembrane region" description="Helical" evidence="1">
    <location>
        <begin position="120"/>
        <end position="141"/>
    </location>
</feature>
<evidence type="ECO:0000313" key="3">
    <source>
        <dbReference type="Proteomes" id="UP001220940"/>
    </source>
</evidence>
<dbReference type="Proteomes" id="UP001220940">
    <property type="component" value="Unassembled WGS sequence"/>
</dbReference>
<keyword evidence="1" id="KW-1133">Transmembrane helix</keyword>
<comment type="caution">
    <text evidence="2">The sequence shown here is derived from an EMBL/GenBank/DDBJ whole genome shotgun (WGS) entry which is preliminary data.</text>
</comment>
<sequence>MKKIKFQVVPFSTKLRWLFIGKRPLERKSRPKILEYIYFALNNIVALVCIVAMMYWLINLSKNNNNQLLLGVFIKGLQESFWAKVLITIIAVIELINLVLSIHTYYILSKTEFYKWIPVLGTIMAILFLSPFAIILFLIAYKKNDLAFE</sequence>
<evidence type="ECO:0000256" key="1">
    <source>
        <dbReference type="SAM" id="Phobius"/>
    </source>
</evidence>
<keyword evidence="1" id="KW-0472">Membrane</keyword>
<protein>
    <submittedName>
        <fullName evidence="2">Uncharacterized protein</fullName>
    </submittedName>
</protein>
<proteinExistence type="predicted"/>
<dbReference type="EMBL" id="JAJHZM010000007">
    <property type="protein sequence ID" value="MDC4181778.1"/>
    <property type="molecule type" value="Genomic_DNA"/>
</dbReference>
<evidence type="ECO:0000313" key="2">
    <source>
        <dbReference type="EMBL" id="MDC4181778.1"/>
    </source>
</evidence>
<organism evidence="2 3">
    <name type="scientific">Mycoplasma bradburyae</name>
    <dbReference type="NCBI Taxonomy" id="2963128"/>
    <lineage>
        <taxon>Bacteria</taxon>
        <taxon>Bacillati</taxon>
        <taxon>Mycoplasmatota</taxon>
        <taxon>Mollicutes</taxon>
        <taxon>Mycoplasmataceae</taxon>
        <taxon>Mycoplasma</taxon>
    </lineage>
</organism>
<name>A0ABT5GAF2_9MOLU</name>